<keyword evidence="2" id="KW-0813">Transport</keyword>
<dbReference type="AlphaFoldDB" id="A0A3L7AL76"/>
<dbReference type="PANTHER" id="PTHR42788:SF13">
    <property type="entry name" value="ALIPHATIC SULFONATES IMPORT ATP-BINDING PROTEIN SSUB"/>
    <property type="match status" value="1"/>
</dbReference>
<evidence type="ECO:0000313" key="6">
    <source>
        <dbReference type="EMBL" id="RLP81189.1"/>
    </source>
</evidence>
<dbReference type="OrthoDB" id="9802264at2"/>
<dbReference type="SMART" id="SM00382">
    <property type="entry name" value="AAA"/>
    <property type="match status" value="1"/>
</dbReference>
<dbReference type="GO" id="GO:0005524">
    <property type="term" value="F:ATP binding"/>
    <property type="evidence" value="ECO:0007669"/>
    <property type="project" value="UniProtKB-KW"/>
</dbReference>
<evidence type="ECO:0000259" key="5">
    <source>
        <dbReference type="PROSITE" id="PS50893"/>
    </source>
</evidence>
<gene>
    <name evidence="6" type="ORF">D9R14_04165</name>
</gene>
<comment type="caution">
    <text evidence="6">The sequence shown here is derived from an EMBL/GenBank/DDBJ whole genome shotgun (WGS) entry which is preliminary data.</text>
</comment>
<evidence type="ECO:0000256" key="3">
    <source>
        <dbReference type="ARBA" id="ARBA00022741"/>
    </source>
</evidence>
<comment type="similarity">
    <text evidence="1">Belongs to the ABC transporter superfamily.</text>
</comment>
<organism evidence="6 7">
    <name type="scientific">Xanthobacter tagetidis</name>
    <dbReference type="NCBI Taxonomy" id="60216"/>
    <lineage>
        <taxon>Bacteria</taxon>
        <taxon>Pseudomonadati</taxon>
        <taxon>Pseudomonadota</taxon>
        <taxon>Alphaproteobacteria</taxon>
        <taxon>Hyphomicrobiales</taxon>
        <taxon>Xanthobacteraceae</taxon>
        <taxon>Xanthobacter</taxon>
    </lineage>
</organism>
<sequence>MSEQSPVKIRVEKAKKSFIQKSGGAVEAIRELTFDVADNEYVAIVGPTGAGKSVLFDCLLGLKSLDGGRITIDGEPVEKFIRKKGRIARIFQEDRLLPWLTATDNVALGLQIQGVPEAERRERAREWLRAVGLGTFTEALPSEMSGGMRQRTNIARAFATGPEIILLDEAFSALDEITAMRLRSDFRALARRQKMTFLIVTHSIDEAIYLGTRILVFGAPARLVHQIAVPEGASDSPAEVDRIRSEIRHWISVSGRDASTAA</sequence>
<dbReference type="InterPro" id="IPR003439">
    <property type="entry name" value="ABC_transporter-like_ATP-bd"/>
</dbReference>
<keyword evidence="3" id="KW-0547">Nucleotide-binding</keyword>
<dbReference type="EMBL" id="RCTF01000002">
    <property type="protein sequence ID" value="RLP81189.1"/>
    <property type="molecule type" value="Genomic_DNA"/>
</dbReference>
<proteinExistence type="inferred from homology"/>
<evidence type="ECO:0000256" key="2">
    <source>
        <dbReference type="ARBA" id="ARBA00022448"/>
    </source>
</evidence>
<protein>
    <submittedName>
        <fullName evidence="6">ATP-binding cassette domain-containing protein</fullName>
    </submittedName>
</protein>
<dbReference type="PROSITE" id="PS50893">
    <property type="entry name" value="ABC_TRANSPORTER_2"/>
    <property type="match status" value="1"/>
</dbReference>
<dbReference type="SUPFAM" id="SSF52540">
    <property type="entry name" value="P-loop containing nucleoside triphosphate hydrolases"/>
    <property type="match status" value="1"/>
</dbReference>
<dbReference type="GO" id="GO:0016887">
    <property type="term" value="F:ATP hydrolysis activity"/>
    <property type="evidence" value="ECO:0007669"/>
    <property type="project" value="InterPro"/>
</dbReference>
<feature type="domain" description="ABC transporter" evidence="5">
    <location>
        <begin position="9"/>
        <end position="246"/>
    </location>
</feature>
<keyword evidence="4 6" id="KW-0067">ATP-binding</keyword>
<keyword evidence="7" id="KW-1185">Reference proteome</keyword>
<dbReference type="Pfam" id="PF00005">
    <property type="entry name" value="ABC_tran"/>
    <property type="match status" value="1"/>
</dbReference>
<dbReference type="PANTHER" id="PTHR42788">
    <property type="entry name" value="TAURINE IMPORT ATP-BINDING PROTEIN-RELATED"/>
    <property type="match status" value="1"/>
</dbReference>
<dbReference type="Gene3D" id="3.40.50.300">
    <property type="entry name" value="P-loop containing nucleotide triphosphate hydrolases"/>
    <property type="match status" value="1"/>
</dbReference>
<name>A0A3L7AL76_9HYPH</name>
<reference evidence="6 7" key="1">
    <citation type="submission" date="2018-10" db="EMBL/GenBank/DDBJ databases">
        <title>Xanthobacter tagetidis genome sequencing and assembly.</title>
        <authorList>
            <person name="Maclea K.S."/>
            <person name="Goen A.E."/>
            <person name="Fatima S.A."/>
        </authorList>
    </citation>
    <scope>NUCLEOTIDE SEQUENCE [LARGE SCALE GENOMIC DNA]</scope>
    <source>
        <strain evidence="6 7">ATCC 700314</strain>
    </source>
</reference>
<dbReference type="InterPro" id="IPR003593">
    <property type="entry name" value="AAA+_ATPase"/>
</dbReference>
<dbReference type="InterPro" id="IPR027417">
    <property type="entry name" value="P-loop_NTPase"/>
</dbReference>
<evidence type="ECO:0000256" key="4">
    <source>
        <dbReference type="ARBA" id="ARBA00022840"/>
    </source>
</evidence>
<evidence type="ECO:0000256" key="1">
    <source>
        <dbReference type="ARBA" id="ARBA00005417"/>
    </source>
</evidence>
<dbReference type="RefSeq" id="WP_121622041.1">
    <property type="nucleotide sequence ID" value="NZ_JACIIW010000003.1"/>
</dbReference>
<dbReference type="Proteomes" id="UP000269692">
    <property type="component" value="Unassembled WGS sequence"/>
</dbReference>
<accession>A0A3L7AL76</accession>
<evidence type="ECO:0000313" key="7">
    <source>
        <dbReference type="Proteomes" id="UP000269692"/>
    </source>
</evidence>
<dbReference type="InterPro" id="IPR050166">
    <property type="entry name" value="ABC_transporter_ATP-bind"/>
</dbReference>